<dbReference type="EMBL" id="NEBD01000021">
    <property type="protein sequence ID" value="PRJ25523.1"/>
    <property type="molecule type" value="Genomic_DNA"/>
</dbReference>
<organism evidence="4 9">
    <name type="scientific">Haemophilus influenzae</name>
    <dbReference type="NCBI Taxonomy" id="727"/>
    <lineage>
        <taxon>Bacteria</taxon>
        <taxon>Pseudomonadati</taxon>
        <taxon>Pseudomonadota</taxon>
        <taxon>Gammaproteobacteria</taxon>
        <taxon>Pasteurellales</taxon>
        <taxon>Pasteurellaceae</taxon>
        <taxon>Haemophilus</taxon>
    </lineage>
</organism>
<sequence>MTTGAIIMMIIALTLLWGGLIYALLRLPKEN</sequence>
<evidence type="ECO:0000313" key="5">
    <source>
        <dbReference type="EMBL" id="SPX41919.1"/>
    </source>
</evidence>
<gene>
    <name evidence="3" type="ORF">BV056_00150</name>
    <name evidence="4" type="ORF">BVZ99_01183</name>
    <name evidence="6" type="ORF">CAGEJMGA_01007</name>
    <name evidence="5" type="ORF">NCTC11872_01542</name>
    <name evidence="2" type="ORF">NTHI1209_00166</name>
</gene>
<evidence type="ECO:0000313" key="7">
    <source>
        <dbReference type="Proteomes" id="UP000050700"/>
    </source>
</evidence>
<dbReference type="AlphaFoldDB" id="A0A0D0IHI3"/>
<dbReference type="Proteomes" id="UP000238866">
    <property type="component" value="Unassembled WGS sequence"/>
</dbReference>
<proteinExistence type="predicted"/>
<name>A0A0D0IHI3_HAEIF</name>
<reference evidence="4 9" key="2">
    <citation type="submission" date="2017-02" db="EMBL/GenBank/DDBJ databases">
        <title>Haemophilus influenzae in COPD genome sequencing project.</title>
        <authorList>
            <person name="Murphy T.F."/>
            <person name="Kong Y."/>
            <person name="Nadendla S."/>
            <person name="Tettelin H."/>
            <person name="Pettigrew M."/>
        </authorList>
    </citation>
    <scope>NUCLEOTIDE SEQUENCE [LARGE SCALE GENOMIC DNA]</scope>
    <source>
        <strain evidence="4 9">13P36H1</strain>
        <strain evidence="3 8">39P1H1</strain>
    </source>
</reference>
<accession>A0A0D0IHI3</accession>
<evidence type="ECO:0000313" key="6">
    <source>
        <dbReference type="EMBL" id="VTX63630.1"/>
    </source>
</evidence>
<evidence type="ECO:0000313" key="4">
    <source>
        <dbReference type="EMBL" id="PRM18304.1"/>
    </source>
</evidence>
<evidence type="ECO:0000313" key="9">
    <source>
        <dbReference type="Proteomes" id="UP000238866"/>
    </source>
</evidence>
<dbReference type="EMBL" id="UASK01000006">
    <property type="protein sequence ID" value="SPX41919.1"/>
    <property type="molecule type" value="Genomic_DNA"/>
</dbReference>
<evidence type="ECO:0000313" key="2">
    <source>
        <dbReference type="EMBL" id="KIS34566.1"/>
    </source>
</evidence>
<dbReference type="Proteomes" id="UP000050700">
    <property type="component" value="Unassembled WGS sequence"/>
</dbReference>
<dbReference type="KEGG" id="hic:NTHIC486_00248"/>
<dbReference type="EMBL" id="JMQP01000002">
    <property type="protein sequence ID" value="KIS34566.1"/>
    <property type="molecule type" value="Genomic_DNA"/>
</dbReference>
<keyword evidence="1" id="KW-1133">Transmembrane helix</keyword>
<feature type="transmembrane region" description="Helical" evidence="1">
    <location>
        <begin position="6"/>
        <end position="25"/>
    </location>
</feature>
<dbReference type="Pfam" id="PF16951">
    <property type="entry name" value="MaAIMP_sms"/>
    <property type="match status" value="1"/>
</dbReference>
<dbReference type="EMBL" id="CABFLD010000034">
    <property type="protein sequence ID" value="VTX63630.1"/>
    <property type="molecule type" value="Genomic_DNA"/>
</dbReference>
<evidence type="ECO:0000313" key="8">
    <source>
        <dbReference type="Proteomes" id="UP000238753"/>
    </source>
</evidence>
<dbReference type="PATRIC" id="fig|727.529.peg.1251"/>
<keyword evidence="1" id="KW-0472">Membrane</keyword>
<evidence type="ECO:0000313" key="10">
    <source>
        <dbReference type="Proteomes" id="UP000249936"/>
    </source>
</evidence>
<reference evidence="5 10" key="3">
    <citation type="submission" date="2018-06" db="EMBL/GenBank/DDBJ databases">
        <authorList>
            <consortium name="Pathogen Informatics"/>
            <person name="Doyle S."/>
        </authorList>
    </citation>
    <scope>NUCLEOTIDE SEQUENCE [LARGE SCALE GENOMIC DNA]</scope>
    <source>
        <strain evidence="5 10">NCTC11872</strain>
    </source>
</reference>
<dbReference type="Proteomes" id="UP000658741">
    <property type="component" value="Unassembled WGS sequence"/>
</dbReference>
<dbReference type="Proteomes" id="UP000249936">
    <property type="component" value="Unassembled WGS sequence"/>
</dbReference>
<dbReference type="NCBIfam" id="NF033493">
    <property type="entry name" value="MetS_like_NSS"/>
    <property type="match status" value="1"/>
</dbReference>
<dbReference type="InterPro" id="IPR031596">
    <property type="entry name" value="MaAIMP_sms"/>
</dbReference>
<protein>
    <submittedName>
        <fullName evidence="4">Uncharacterized protein</fullName>
    </submittedName>
</protein>
<reference evidence="2 7" key="1">
    <citation type="submission" date="2014-05" db="EMBL/GenBank/DDBJ databases">
        <title>Methylome analysis of the phasevarions of Haemophilus influenzae.</title>
        <authorList>
            <person name="Atack J.M."/>
            <person name="Fox K.L."/>
            <person name="Power P.M."/>
            <person name="Clark T."/>
            <person name="Jurcisek J."/>
            <person name="Korlach J."/>
            <person name="Bakaletz L.O."/>
            <person name="Jennings M.P."/>
        </authorList>
    </citation>
    <scope>NUCLEOTIDE SEQUENCE [LARGE SCALE GENOMIC DNA]</scope>
    <source>
        <strain evidence="2 7">1209</strain>
    </source>
</reference>
<evidence type="ECO:0000256" key="1">
    <source>
        <dbReference type="SAM" id="Phobius"/>
    </source>
</evidence>
<reference evidence="6" key="4">
    <citation type="submission" date="2019-05" db="EMBL/GenBank/DDBJ databases">
        <authorList>
            <person name="Hibberd M."/>
        </authorList>
    </citation>
    <scope>NUCLEOTIDE SEQUENCE</scope>
    <source>
        <strain evidence="6">Haemophilus_influenzae_BgEED16</strain>
    </source>
</reference>
<dbReference type="RefSeq" id="WP_005648534.1">
    <property type="nucleotide sequence ID" value="NZ_AP018766.1"/>
</dbReference>
<dbReference type="EMBL" id="MZLD01000052">
    <property type="protein sequence ID" value="PRM18304.1"/>
    <property type="molecule type" value="Genomic_DNA"/>
</dbReference>
<keyword evidence="1" id="KW-0812">Transmembrane</keyword>
<evidence type="ECO:0000313" key="3">
    <source>
        <dbReference type="EMBL" id="PRJ25523.1"/>
    </source>
</evidence>